<dbReference type="EMBL" id="JANKAS010000009">
    <property type="protein sequence ID" value="MCR1899358.1"/>
    <property type="molecule type" value="Genomic_DNA"/>
</dbReference>
<proteinExistence type="predicted"/>
<dbReference type="RefSeq" id="WP_257531646.1">
    <property type="nucleotide sequence ID" value="NZ_JANKAS010000009.1"/>
</dbReference>
<dbReference type="SUPFAM" id="SSF56003">
    <property type="entry name" value="Molybdenum cofactor-binding domain"/>
    <property type="match status" value="1"/>
</dbReference>
<evidence type="ECO:0000313" key="3">
    <source>
        <dbReference type="Proteomes" id="UP001205748"/>
    </source>
</evidence>
<protein>
    <submittedName>
        <fullName evidence="2">Molybdopterin-dependent oxidoreductase</fullName>
    </submittedName>
</protein>
<dbReference type="Gene3D" id="3.90.1170.50">
    <property type="entry name" value="Aldehyde oxidase/xanthine dehydrogenase, a/b hammerhead"/>
    <property type="match status" value="1"/>
</dbReference>
<dbReference type="InterPro" id="IPR036856">
    <property type="entry name" value="Ald_Oxase/Xan_DH_a/b_sf"/>
</dbReference>
<name>A0AAE3L434_9FIRM</name>
<evidence type="ECO:0000259" key="1">
    <source>
        <dbReference type="SMART" id="SM01008"/>
    </source>
</evidence>
<accession>A0AAE3L434</accession>
<dbReference type="SUPFAM" id="SSF54665">
    <property type="entry name" value="CO dehydrogenase molybdoprotein N-domain-like"/>
    <property type="match status" value="1"/>
</dbReference>
<dbReference type="Gene3D" id="3.30.365.10">
    <property type="entry name" value="Aldehyde oxidase/xanthine dehydrogenase, molybdopterin binding domain"/>
    <property type="match status" value="3"/>
</dbReference>
<dbReference type="AlphaFoldDB" id="A0AAE3L434"/>
<dbReference type="InterPro" id="IPR008274">
    <property type="entry name" value="AldOxase/xan_DH_MoCoBD1"/>
</dbReference>
<evidence type="ECO:0000313" key="2">
    <source>
        <dbReference type="EMBL" id="MCR1899358.1"/>
    </source>
</evidence>
<dbReference type="Proteomes" id="UP001205748">
    <property type="component" value="Unassembled WGS sequence"/>
</dbReference>
<dbReference type="GO" id="GO:0016491">
    <property type="term" value="F:oxidoreductase activity"/>
    <property type="evidence" value="ECO:0007669"/>
    <property type="project" value="InterPro"/>
</dbReference>
<keyword evidence="3" id="KW-1185">Reference proteome</keyword>
<dbReference type="PANTHER" id="PTHR11908">
    <property type="entry name" value="XANTHINE DEHYDROGENASE"/>
    <property type="match status" value="1"/>
</dbReference>
<dbReference type="Pfam" id="PF02738">
    <property type="entry name" value="MoCoBD_1"/>
    <property type="match status" value="1"/>
</dbReference>
<dbReference type="Pfam" id="PF01315">
    <property type="entry name" value="Ald_Xan_dh_C"/>
    <property type="match status" value="1"/>
</dbReference>
<comment type="caution">
    <text evidence="2">The sequence shown here is derived from an EMBL/GenBank/DDBJ whole genome shotgun (WGS) entry which is preliminary data.</text>
</comment>
<gene>
    <name evidence="2" type="ORF">NSA47_10220</name>
</gene>
<sequence length="429" mass="47127">MYKSVGKRVKKYDGEGIVTGKIQYVSDVSMPDMLVCKTLRSPYHRAKLNHVDVSEALKVPGVYAVITKDDVPHNLFAMVPDHHVFAEELIRYRGQNIAAVAAVSKEVALEALGKIKLDIEELPYVIDPIEATKPDAPKVRPEGNMHMFDGTSEVRKIRKGNVEKGFAEADYIVEGTYTTPSQEHAPLETSSSVAYVDEAGKLVIHSKTQGLYFTQGDLANVFQLPLNKLKLVGGTVGGGFGAMNSVHTDHIAGLLALATGKPVKFQLTREEEMLYTTIRSPWIFKFKDGVKKDGTLTARQIEVLHDCGAYTELGLYAVEKNANIVAGATKVENVAVDARMVYTNKMPSGSMRGFGVNVGQFADQVQMDRLARKIGMNPIEFRLKNAFKENDINHVGNTLTAVSEIETLKMVAEMAGEEISPEYANMSSK</sequence>
<dbReference type="InterPro" id="IPR037165">
    <property type="entry name" value="AldOxase/xan_DH_Mopterin-bd_sf"/>
</dbReference>
<reference evidence="2" key="1">
    <citation type="submission" date="2022-07" db="EMBL/GenBank/DDBJ databases">
        <title>Enhanced cultured diversity of the mouse gut microbiota enables custom-made synthetic communities.</title>
        <authorList>
            <person name="Afrizal A."/>
        </authorList>
    </citation>
    <scope>NUCLEOTIDE SEQUENCE</scope>
    <source>
        <strain evidence="2">DSM 28593</strain>
    </source>
</reference>
<organism evidence="2 3">
    <name type="scientific">Irregularibacter muris</name>
    <dbReference type="NCBI Taxonomy" id="1796619"/>
    <lineage>
        <taxon>Bacteria</taxon>
        <taxon>Bacillati</taxon>
        <taxon>Bacillota</taxon>
        <taxon>Clostridia</taxon>
        <taxon>Eubacteriales</taxon>
        <taxon>Eubacteriaceae</taxon>
        <taxon>Irregularibacter</taxon>
    </lineage>
</organism>
<dbReference type="PANTHER" id="PTHR11908:SF157">
    <property type="entry name" value="XANTHINE DEHYDROGENASE SUBUNIT D-RELATED"/>
    <property type="match status" value="1"/>
</dbReference>
<dbReference type="InterPro" id="IPR016208">
    <property type="entry name" value="Ald_Oxase/xanthine_DH-like"/>
</dbReference>
<dbReference type="GO" id="GO:0005506">
    <property type="term" value="F:iron ion binding"/>
    <property type="evidence" value="ECO:0007669"/>
    <property type="project" value="InterPro"/>
</dbReference>
<dbReference type="InterPro" id="IPR000674">
    <property type="entry name" value="Ald_Oxase/Xan_DH_a/b"/>
</dbReference>
<feature type="domain" description="Aldehyde oxidase/xanthine dehydrogenase a/b hammerhead" evidence="1">
    <location>
        <begin position="19"/>
        <end position="123"/>
    </location>
</feature>
<dbReference type="SMART" id="SM01008">
    <property type="entry name" value="Ald_Xan_dh_C"/>
    <property type="match status" value="1"/>
</dbReference>